<accession>A0A4S4LDV4</accession>
<evidence type="ECO:0000313" key="2">
    <source>
        <dbReference type="EMBL" id="THH10022.1"/>
    </source>
</evidence>
<sequence length="130" mass="13060">MNPHGAPLTTPTPEGRGDGFQTHPRAAPRPPPCPRSFCTTNIASLSVTTRLLSSSACAAVLCDLFVGKYGLAHELAADIPPPPPVAPPTGVVVVAGEPAAAGVAAFGFGGVGVTFATFIQAYFPVPNPAA</sequence>
<organism evidence="2 3">
    <name type="scientific">Bondarzewia mesenterica</name>
    <dbReference type="NCBI Taxonomy" id="1095465"/>
    <lineage>
        <taxon>Eukaryota</taxon>
        <taxon>Fungi</taxon>
        <taxon>Dikarya</taxon>
        <taxon>Basidiomycota</taxon>
        <taxon>Agaricomycotina</taxon>
        <taxon>Agaricomycetes</taxon>
        <taxon>Russulales</taxon>
        <taxon>Bondarzewiaceae</taxon>
        <taxon>Bondarzewia</taxon>
    </lineage>
</organism>
<proteinExistence type="predicted"/>
<reference evidence="2 3" key="1">
    <citation type="submission" date="2019-02" db="EMBL/GenBank/DDBJ databases">
        <title>Genome sequencing of the rare red list fungi Bondarzewia mesenterica.</title>
        <authorList>
            <person name="Buettner E."/>
            <person name="Kellner H."/>
        </authorList>
    </citation>
    <scope>NUCLEOTIDE SEQUENCE [LARGE SCALE GENOMIC DNA]</scope>
    <source>
        <strain evidence="2 3">DSM 108281</strain>
    </source>
</reference>
<keyword evidence="3" id="KW-1185">Reference proteome</keyword>
<protein>
    <submittedName>
        <fullName evidence="2">Uncharacterized protein</fullName>
    </submittedName>
</protein>
<gene>
    <name evidence="2" type="ORF">EW146_g8503</name>
</gene>
<dbReference type="EMBL" id="SGPL01000595">
    <property type="protein sequence ID" value="THH10022.1"/>
    <property type="molecule type" value="Genomic_DNA"/>
</dbReference>
<evidence type="ECO:0000313" key="3">
    <source>
        <dbReference type="Proteomes" id="UP000310158"/>
    </source>
</evidence>
<comment type="caution">
    <text evidence="2">The sequence shown here is derived from an EMBL/GenBank/DDBJ whole genome shotgun (WGS) entry which is preliminary data.</text>
</comment>
<dbReference type="Proteomes" id="UP000310158">
    <property type="component" value="Unassembled WGS sequence"/>
</dbReference>
<name>A0A4S4LDV4_9AGAM</name>
<evidence type="ECO:0000256" key="1">
    <source>
        <dbReference type="SAM" id="MobiDB-lite"/>
    </source>
</evidence>
<feature type="region of interest" description="Disordered" evidence="1">
    <location>
        <begin position="1"/>
        <end position="33"/>
    </location>
</feature>
<dbReference type="AlphaFoldDB" id="A0A4S4LDV4"/>